<dbReference type="EMBL" id="JAASQP010000001">
    <property type="protein sequence ID" value="NIJ24245.1"/>
    <property type="molecule type" value="Genomic_DNA"/>
</dbReference>
<comment type="caution">
    <text evidence="2">The sequence shown here is derived from an EMBL/GenBank/DDBJ whole genome shotgun (WGS) entry which is preliminary data.</text>
</comment>
<evidence type="ECO:0000313" key="2">
    <source>
        <dbReference type="EMBL" id="NIJ24245.1"/>
    </source>
</evidence>
<dbReference type="Proteomes" id="UP000788153">
    <property type="component" value="Unassembled WGS sequence"/>
</dbReference>
<evidence type="ECO:0000313" key="3">
    <source>
        <dbReference type="Proteomes" id="UP000788153"/>
    </source>
</evidence>
<sequence>MTIRKLIAAAVAMIAWTAPAFACSMREGYRVPDNLELVEQADAIMLVRVVGGPTEHGPEPDDFAPELQVELVRALRGSVPPDRLKLFGLTAWNGNPVPAIVTPLSEAHFSTGIGGCIRQFYALGELVVVMFEQGDDGIQPAFHAFARTFETVDGPDDIWVHAVERYLTLADGPEATRRARIEAERARQAALGTIEGAAIAADLEGVLDPGRTLPRDVARSFNAPTETALFLPAPEGDGVALVCTREKPPYLVWQGAPGARLTVAIGDAWFTAAPARTDPSESGAAAVIAALHDPLGALGALRGATGTIAVRKGGQVVASGRAADVALRFAGRCSGFVRNPRAAGDSG</sequence>
<name>A0ABX0U0Z8_9SPHN</name>
<reference evidence="2 3" key="1">
    <citation type="submission" date="2020-03" db="EMBL/GenBank/DDBJ databases">
        <title>Genomic Encyclopedia of Type Strains, Phase IV (KMG-IV): sequencing the most valuable type-strain genomes for metagenomic binning, comparative biology and taxonomic classification.</title>
        <authorList>
            <person name="Goeker M."/>
        </authorList>
    </citation>
    <scope>NUCLEOTIDE SEQUENCE [LARGE SCALE GENOMIC DNA]</scope>
    <source>
        <strain evidence="2 3">DSM 22753</strain>
    </source>
</reference>
<keyword evidence="3" id="KW-1185">Reference proteome</keyword>
<feature type="signal peptide" evidence="1">
    <location>
        <begin position="1"/>
        <end position="22"/>
    </location>
</feature>
<gene>
    <name evidence="2" type="ORF">FHT01_001787</name>
</gene>
<protein>
    <submittedName>
        <fullName evidence="2">Uncharacterized protein</fullName>
    </submittedName>
</protein>
<keyword evidence="1" id="KW-0732">Signal</keyword>
<organism evidence="2 3">
    <name type="scientific">Sphingomonas japonica</name>
    <dbReference type="NCBI Taxonomy" id="511662"/>
    <lineage>
        <taxon>Bacteria</taxon>
        <taxon>Pseudomonadati</taxon>
        <taxon>Pseudomonadota</taxon>
        <taxon>Alphaproteobacteria</taxon>
        <taxon>Sphingomonadales</taxon>
        <taxon>Sphingomonadaceae</taxon>
        <taxon>Sphingomonas</taxon>
    </lineage>
</organism>
<dbReference type="RefSeq" id="WP_140046633.1">
    <property type="nucleotide sequence ID" value="NZ_BAAAEV010000001.1"/>
</dbReference>
<accession>A0ABX0U0Z8</accession>
<proteinExistence type="predicted"/>
<evidence type="ECO:0000256" key="1">
    <source>
        <dbReference type="SAM" id="SignalP"/>
    </source>
</evidence>
<feature type="chain" id="PRO_5046639237" evidence="1">
    <location>
        <begin position="23"/>
        <end position="347"/>
    </location>
</feature>